<protein>
    <submittedName>
        <fullName evidence="2">Uncharacterized protein</fullName>
    </submittedName>
</protein>
<proteinExistence type="predicted"/>
<dbReference type="EMBL" id="GBXM01056593">
    <property type="protein sequence ID" value="JAH51984.1"/>
    <property type="molecule type" value="Transcribed_RNA"/>
</dbReference>
<feature type="region of interest" description="Disordered" evidence="1">
    <location>
        <begin position="1"/>
        <end position="36"/>
    </location>
</feature>
<dbReference type="AlphaFoldDB" id="A0A0E9TE73"/>
<reference evidence="2" key="1">
    <citation type="submission" date="2014-11" db="EMBL/GenBank/DDBJ databases">
        <authorList>
            <person name="Amaro Gonzalez C."/>
        </authorList>
    </citation>
    <scope>NUCLEOTIDE SEQUENCE</scope>
</reference>
<accession>A0A0E9TE73</accession>
<reference evidence="2" key="2">
    <citation type="journal article" date="2015" name="Fish Shellfish Immunol.">
        <title>Early steps in the European eel (Anguilla anguilla)-Vibrio vulnificus interaction in the gills: Role of the RtxA13 toxin.</title>
        <authorList>
            <person name="Callol A."/>
            <person name="Pajuelo D."/>
            <person name="Ebbesson L."/>
            <person name="Teles M."/>
            <person name="MacKenzie S."/>
            <person name="Amaro C."/>
        </authorList>
    </citation>
    <scope>NUCLEOTIDE SEQUENCE</scope>
</reference>
<sequence>MAAPGQSMDSLREQAAAKQTRNRPDPRCTCTNYIAS</sequence>
<evidence type="ECO:0000313" key="2">
    <source>
        <dbReference type="EMBL" id="JAH51984.1"/>
    </source>
</evidence>
<evidence type="ECO:0000256" key="1">
    <source>
        <dbReference type="SAM" id="MobiDB-lite"/>
    </source>
</evidence>
<organism evidence="2">
    <name type="scientific">Anguilla anguilla</name>
    <name type="common">European freshwater eel</name>
    <name type="synonym">Muraena anguilla</name>
    <dbReference type="NCBI Taxonomy" id="7936"/>
    <lineage>
        <taxon>Eukaryota</taxon>
        <taxon>Metazoa</taxon>
        <taxon>Chordata</taxon>
        <taxon>Craniata</taxon>
        <taxon>Vertebrata</taxon>
        <taxon>Euteleostomi</taxon>
        <taxon>Actinopterygii</taxon>
        <taxon>Neopterygii</taxon>
        <taxon>Teleostei</taxon>
        <taxon>Anguilliformes</taxon>
        <taxon>Anguillidae</taxon>
        <taxon>Anguilla</taxon>
    </lineage>
</organism>
<name>A0A0E9TE73_ANGAN</name>